<evidence type="ECO:0000256" key="1">
    <source>
        <dbReference type="SAM" id="MobiDB-lite"/>
    </source>
</evidence>
<feature type="transmembrane region" description="Helical" evidence="2">
    <location>
        <begin position="20"/>
        <end position="42"/>
    </location>
</feature>
<feature type="compositionally biased region" description="Basic and acidic residues" evidence="1">
    <location>
        <begin position="110"/>
        <end position="133"/>
    </location>
</feature>
<name>A0A937FKH6_9CLOT</name>
<dbReference type="InterPro" id="IPR025711">
    <property type="entry name" value="PepSY"/>
</dbReference>
<evidence type="ECO:0000313" key="5">
    <source>
        <dbReference type="Proteomes" id="UP000623681"/>
    </source>
</evidence>
<dbReference type="RefSeq" id="WP_202769276.1">
    <property type="nucleotide sequence ID" value="NZ_JAESWA010000028.1"/>
</dbReference>
<dbReference type="Proteomes" id="UP000623681">
    <property type="component" value="Unassembled WGS sequence"/>
</dbReference>
<keyword evidence="2" id="KW-1133">Transmembrane helix</keyword>
<feature type="region of interest" description="Disordered" evidence="1">
    <location>
        <begin position="109"/>
        <end position="133"/>
    </location>
</feature>
<sequence length="133" mass="15025">MKDILIKIKDFCKKYKKKIIIISSVTIVGVVIIAGSVVGFVYSKANGNIKYSEAQLEKIALGKVPGEVIKVDKELNFRDAVFEYKFSIKDKDSTLKEVKLDSEYGVILQGHDRRGNDRGENNHRVEREKHGKG</sequence>
<reference evidence="4" key="1">
    <citation type="submission" date="2021-01" db="EMBL/GenBank/DDBJ databases">
        <title>Genome public.</title>
        <authorList>
            <person name="Liu C."/>
            <person name="Sun Q."/>
        </authorList>
    </citation>
    <scope>NUCLEOTIDE SEQUENCE</scope>
    <source>
        <strain evidence="4">YIM B02565</strain>
    </source>
</reference>
<keyword evidence="2" id="KW-0812">Transmembrane</keyword>
<comment type="caution">
    <text evidence="4">The sequence shown here is derived from an EMBL/GenBank/DDBJ whole genome shotgun (WGS) entry which is preliminary data.</text>
</comment>
<evidence type="ECO:0000256" key="2">
    <source>
        <dbReference type="SAM" id="Phobius"/>
    </source>
</evidence>
<keyword evidence="5" id="KW-1185">Reference proteome</keyword>
<keyword evidence="2" id="KW-0472">Membrane</keyword>
<protein>
    <recommendedName>
        <fullName evidence="3">PepSY domain-containing protein</fullName>
    </recommendedName>
</protein>
<evidence type="ECO:0000313" key="4">
    <source>
        <dbReference type="EMBL" id="MBL4933811.1"/>
    </source>
</evidence>
<evidence type="ECO:0000259" key="3">
    <source>
        <dbReference type="Pfam" id="PF03413"/>
    </source>
</evidence>
<dbReference type="EMBL" id="JAESWA010000028">
    <property type="protein sequence ID" value="MBL4933811.1"/>
    <property type="molecule type" value="Genomic_DNA"/>
</dbReference>
<gene>
    <name evidence="4" type="ORF">JK634_18670</name>
</gene>
<proteinExistence type="predicted"/>
<dbReference type="AlphaFoldDB" id="A0A937FKH6"/>
<dbReference type="Pfam" id="PF03413">
    <property type="entry name" value="PepSY"/>
    <property type="match status" value="1"/>
</dbReference>
<dbReference type="Gene3D" id="3.10.450.40">
    <property type="match status" value="1"/>
</dbReference>
<feature type="domain" description="PepSY" evidence="3">
    <location>
        <begin position="50"/>
        <end position="107"/>
    </location>
</feature>
<organism evidence="4 5">
    <name type="scientific">Clostridium paridis</name>
    <dbReference type="NCBI Taxonomy" id="2803863"/>
    <lineage>
        <taxon>Bacteria</taxon>
        <taxon>Bacillati</taxon>
        <taxon>Bacillota</taxon>
        <taxon>Clostridia</taxon>
        <taxon>Eubacteriales</taxon>
        <taxon>Clostridiaceae</taxon>
        <taxon>Clostridium</taxon>
    </lineage>
</organism>
<accession>A0A937FKH6</accession>